<organism evidence="1">
    <name type="scientific">Salix viminalis</name>
    <name type="common">Common osier</name>
    <name type="synonym">Basket willow</name>
    <dbReference type="NCBI Taxonomy" id="40686"/>
    <lineage>
        <taxon>Eukaryota</taxon>
        <taxon>Viridiplantae</taxon>
        <taxon>Streptophyta</taxon>
        <taxon>Embryophyta</taxon>
        <taxon>Tracheophyta</taxon>
        <taxon>Spermatophyta</taxon>
        <taxon>Magnoliopsida</taxon>
        <taxon>eudicotyledons</taxon>
        <taxon>Gunneridae</taxon>
        <taxon>Pentapetalae</taxon>
        <taxon>rosids</taxon>
        <taxon>fabids</taxon>
        <taxon>Malpighiales</taxon>
        <taxon>Salicaceae</taxon>
        <taxon>Saliceae</taxon>
        <taxon>Salix</taxon>
    </lineage>
</organism>
<accession>A0A6N2L1H6</accession>
<dbReference type="AlphaFoldDB" id="A0A6N2L1H6"/>
<name>A0A6N2L1H6_SALVM</name>
<evidence type="ECO:0000313" key="1">
    <source>
        <dbReference type="EMBL" id="VFU34636.1"/>
    </source>
</evidence>
<gene>
    <name evidence="1" type="ORF">SVIM_LOCUS166944</name>
</gene>
<sequence length="69" mass="7910">MVGRLLSCDEQTFCCRRLDYARVYVEIDVTLPFTHGFDIITPLSKELLHIEVKFDGNLQDAQAMCSNND</sequence>
<reference evidence="1" key="1">
    <citation type="submission" date="2019-03" db="EMBL/GenBank/DDBJ databases">
        <authorList>
            <person name="Mank J."/>
            <person name="Almeida P."/>
        </authorList>
    </citation>
    <scope>NUCLEOTIDE SEQUENCE</scope>
    <source>
        <strain evidence="1">78183</strain>
    </source>
</reference>
<proteinExistence type="predicted"/>
<dbReference type="EMBL" id="CAADRP010001024">
    <property type="protein sequence ID" value="VFU34636.1"/>
    <property type="molecule type" value="Genomic_DNA"/>
</dbReference>
<protein>
    <submittedName>
        <fullName evidence="1">Uncharacterized protein</fullName>
    </submittedName>
</protein>